<reference evidence="1" key="1">
    <citation type="journal article" date="2014" name="Front. Microbiol.">
        <title>High frequency of phylogenetically diverse reductive dehalogenase-homologous genes in deep subseafloor sedimentary metagenomes.</title>
        <authorList>
            <person name="Kawai M."/>
            <person name="Futagami T."/>
            <person name="Toyoda A."/>
            <person name="Takaki Y."/>
            <person name="Nishi S."/>
            <person name="Hori S."/>
            <person name="Arai W."/>
            <person name="Tsubouchi T."/>
            <person name="Morono Y."/>
            <person name="Uchiyama I."/>
            <person name="Ito T."/>
            <person name="Fujiyama A."/>
            <person name="Inagaki F."/>
            <person name="Takami H."/>
        </authorList>
    </citation>
    <scope>NUCLEOTIDE SEQUENCE</scope>
    <source>
        <strain evidence="1">Expedition CK06-06</strain>
    </source>
</reference>
<organism evidence="1">
    <name type="scientific">marine sediment metagenome</name>
    <dbReference type="NCBI Taxonomy" id="412755"/>
    <lineage>
        <taxon>unclassified sequences</taxon>
        <taxon>metagenomes</taxon>
        <taxon>ecological metagenomes</taxon>
    </lineage>
</organism>
<gene>
    <name evidence="1" type="ORF">S06H3_65024</name>
</gene>
<accession>X1RCV9</accession>
<comment type="caution">
    <text evidence="1">The sequence shown here is derived from an EMBL/GenBank/DDBJ whole genome shotgun (WGS) entry which is preliminary data.</text>
</comment>
<proteinExistence type="predicted"/>
<protein>
    <submittedName>
        <fullName evidence="1">Uncharacterized protein</fullName>
    </submittedName>
</protein>
<sequence length="41" mass="4621">MGDKNLLQLKKITKIFSRGTIDEVKALDNINLAVKAEDYIT</sequence>
<feature type="non-terminal residue" evidence="1">
    <location>
        <position position="41"/>
    </location>
</feature>
<name>X1RCV9_9ZZZZ</name>
<evidence type="ECO:0000313" key="1">
    <source>
        <dbReference type="EMBL" id="GAI64856.1"/>
    </source>
</evidence>
<dbReference type="EMBL" id="BARV01043624">
    <property type="protein sequence ID" value="GAI64856.1"/>
    <property type="molecule type" value="Genomic_DNA"/>
</dbReference>
<dbReference type="AlphaFoldDB" id="X1RCV9"/>